<keyword evidence="4" id="KW-1185">Reference proteome</keyword>
<feature type="compositionally biased region" description="Polar residues" evidence="2">
    <location>
        <begin position="599"/>
        <end position="608"/>
    </location>
</feature>
<dbReference type="GeneID" id="20241796"/>
<feature type="region of interest" description="Disordered" evidence="2">
    <location>
        <begin position="386"/>
        <end position="409"/>
    </location>
</feature>
<evidence type="ECO:0000256" key="2">
    <source>
        <dbReference type="SAM" id="MobiDB-lite"/>
    </source>
</evidence>
<dbReference type="CTD" id="20241796"/>
<dbReference type="HOGENOM" id="CLU_355003_0_0_1"/>
<feature type="region of interest" description="Disordered" evidence="2">
    <location>
        <begin position="599"/>
        <end position="657"/>
    </location>
</feature>
<dbReference type="Proteomes" id="UP000030746">
    <property type="component" value="Unassembled WGS sequence"/>
</dbReference>
<feature type="region of interest" description="Disordered" evidence="2">
    <location>
        <begin position="55"/>
        <end position="81"/>
    </location>
</feature>
<sequence length="791" mass="89969">MKLREFVANSLPRVRGRKKKSQSQKQPSKERNDSNQTKCQISQKQCASVIYAEPNHRSRDLRGTPDVRPRNRHTISDIGSDTTQYDSCNEYQTSYLNTSLDETKYASKDGGGFLTEQEKTSLLIYSSDCEPHPITGRKSRSRIRTNPWLPSPSTSYTDPCAFPPGVTVLKHASSEIDEILEGRFYGEKDVFMETDLSPTTPGSTDSGFKSSISSDINVKHSPPHVNTFYEPKPKTLTKPEKPVRTKKKSSKILKTSESFDISRNFESLKERKLCIRSQTTVNIDCVSDCHDNGYLDKTKWPNRHDLSLASPPINSAKEIGWGPSQKLDSLQESRNNDNFEFELCVSDDLNYVAKQQEMGIPHMDVTKEVAVQTDFEDNDDSDWMTASSFDDTTEVSNRSPRKLSLTSDCMQESTDTGYSSLTRDGLLELDEDFQFYHNKENINGTLSGWLNNKEHFAVSTSMGQSWCEGSIGSIGHQGMTLNHMCQSWYEGSKMEHIEIPFSMTSSMYIPEDEVKSFKDPLAESVARGSSRIASKNESNRQYVPVLEYGPVIRKPGSEKKKSTHDQFRKRSDSSSSESYVSPLNSPCWETKKILGDSASNVENTSPLATSTPTDDKSKTDITHYRNKADILSAKSQNSPMSRAGRPRSKKAENRKPRDNLDVIRDYLGYASFEDFYFAKKCPPLSTGRTLNQIKSSLEEKVDQLRQEKLIVEQKIQEAQEEERIKKHEKLKFQKQLHYHRKQLLIQTLHDLKEKLENQSDRLQKSYSTILNLQSKFSHRQSSFTLMRAGPM</sequence>
<feature type="compositionally biased region" description="Basic and acidic residues" evidence="2">
    <location>
        <begin position="55"/>
        <end position="69"/>
    </location>
</feature>
<keyword evidence="1" id="KW-0175">Coiled coil</keyword>
<feature type="compositionally biased region" description="Basic and acidic residues" evidence="2">
    <location>
        <begin position="613"/>
        <end position="628"/>
    </location>
</feature>
<dbReference type="OrthoDB" id="6123234at2759"/>
<feature type="compositionally biased region" description="Low complexity" evidence="2">
    <location>
        <begin position="573"/>
        <end position="583"/>
    </location>
</feature>
<evidence type="ECO:0000256" key="1">
    <source>
        <dbReference type="SAM" id="Coils"/>
    </source>
</evidence>
<name>V4AH83_LOTGI</name>
<feature type="region of interest" description="Disordered" evidence="2">
    <location>
        <begin position="1"/>
        <end position="40"/>
    </location>
</feature>
<organism evidence="3 4">
    <name type="scientific">Lottia gigantea</name>
    <name type="common">Giant owl limpet</name>
    <dbReference type="NCBI Taxonomy" id="225164"/>
    <lineage>
        <taxon>Eukaryota</taxon>
        <taxon>Metazoa</taxon>
        <taxon>Spiralia</taxon>
        <taxon>Lophotrochozoa</taxon>
        <taxon>Mollusca</taxon>
        <taxon>Gastropoda</taxon>
        <taxon>Patellogastropoda</taxon>
        <taxon>Lottioidea</taxon>
        <taxon>Lottiidae</taxon>
        <taxon>Lottia</taxon>
    </lineage>
</organism>
<dbReference type="EMBL" id="KB200027">
    <property type="protein sequence ID" value="ESP03379.1"/>
    <property type="molecule type" value="Genomic_DNA"/>
</dbReference>
<accession>V4AH83</accession>
<gene>
    <name evidence="3" type="ORF">LOTGIDRAFT_171465</name>
</gene>
<reference evidence="3 4" key="1">
    <citation type="journal article" date="2013" name="Nature">
        <title>Insights into bilaterian evolution from three spiralian genomes.</title>
        <authorList>
            <person name="Simakov O."/>
            <person name="Marletaz F."/>
            <person name="Cho S.J."/>
            <person name="Edsinger-Gonzales E."/>
            <person name="Havlak P."/>
            <person name="Hellsten U."/>
            <person name="Kuo D.H."/>
            <person name="Larsson T."/>
            <person name="Lv J."/>
            <person name="Arendt D."/>
            <person name="Savage R."/>
            <person name="Osoegawa K."/>
            <person name="de Jong P."/>
            <person name="Grimwood J."/>
            <person name="Chapman J.A."/>
            <person name="Shapiro H."/>
            <person name="Aerts A."/>
            <person name="Otillar R.P."/>
            <person name="Terry A.Y."/>
            <person name="Boore J.L."/>
            <person name="Grigoriev I.V."/>
            <person name="Lindberg D.R."/>
            <person name="Seaver E.C."/>
            <person name="Weisblat D.A."/>
            <person name="Putnam N.H."/>
            <person name="Rokhsar D.S."/>
        </authorList>
    </citation>
    <scope>NUCLEOTIDE SEQUENCE [LARGE SCALE GENOMIC DNA]</scope>
</reference>
<dbReference type="AlphaFoldDB" id="V4AH83"/>
<evidence type="ECO:0000313" key="3">
    <source>
        <dbReference type="EMBL" id="ESP03379.1"/>
    </source>
</evidence>
<evidence type="ECO:0000313" key="4">
    <source>
        <dbReference type="Proteomes" id="UP000030746"/>
    </source>
</evidence>
<feature type="region of interest" description="Disordered" evidence="2">
    <location>
        <begin position="222"/>
        <end position="249"/>
    </location>
</feature>
<feature type="region of interest" description="Disordered" evidence="2">
    <location>
        <begin position="546"/>
        <end position="583"/>
    </location>
</feature>
<dbReference type="KEGG" id="lgi:LOTGIDRAFT_171465"/>
<feature type="compositionally biased region" description="Basic and acidic residues" evidence="2">
    <location>
        <begin position="231"/>
        <end position="243"/>
    </location>
</feature>
<proteinExistence type="predicted"/>
<protein>
    <submittedName>
        <fullName evidence="3">Uncharacterized protein</fullName>
    </submittedName>
</protein>
<dbReference type="RefSeq" id="XP_009045912.1">
    <property type="nucleotide sequence ID" value="XM_009047664.1"/>
</dbReference>
<feature type="compositionally biased region" description="Basic and acidic residues" evidence="2">
    <location>
        <begin position="555"/>
        <end position="572"/>
    </location>
</feature>
<feature type="coiled-coil region" evidence="1">
    <location>
        <begin position="687"/>
        <end position="772"/>
    </location>
</feature>